<feature type="region of interest" description="Disordered" evidence="1">
    <location>
        <begin position="1"/>
        <end position="25"/>
    </location>
</feature>
<dbReference type="AlphaFoldDB" id="A0A2U9S8V8"/>
<keyword evidence="2" id="KW-0614">Plasmid</keyword>
<dbReference type="PANTHER" id="PTHR33415">
    <property type="entry name" value="PROTEIN EMBRYO DEFECTIVE 514"/>
    <property type="match status" value="1"/>
</dbReference>
<geneLocation type="plasmid" evidence="2 3">
    <name>unnamed1</name>
</geneLocation>
<proteinExistence type="predicted"/>
<dbReference type="Pfam" id="PF11523">
    <property type="entry name" value="DUF3223"/>
    <property type="match status" value="1"/>
</dbReference>
<evidence type="ECO:0000313" key="2">
    <source>
        <dbReference type="EMBL" id="AWU95944.1"/>
    </source>
</evidence>
<accession>A0A2U9S8V8</accession>
<dbReference type="KEGG" id="azm:DM194_15120"/>
<dbReference type="EMBL" id="CP029830">
    <property type="protein sequence ID" value="AWU95944.1"/>
    <property type="molecule type" value="Genomic_DNA"/>
</dbReference>
<feature type="region of interest" description="Disordered" evidence="1">
    <location>
        <begin position="64"/>
        <end position="165"/>
    </location>
</feature>
<gene>
    <name evidence="2" type="ORF">DM194_15120</name>
</gene>
<dbReference type="InterPro" id="IPR044673">
    <property type="entry name" value="DCL-like"/>
</dbReference>
<dbReference type="OrthoDB" id="4177831at2"/>
<dbReference type="PANTHER" id="PTHR33415:SF12">
    <property type="entry name" value="PROTEIN EMBRYO DEFECTIVE 514"/>
    <property type="match status" value="1"/>
</dbReference>
<keyword evidence="3" id="KW-1185">Reference proteome</keyword>
<organism evidence="2 3">
    <name type="scientific">Azospirillum ramasamyi</name>
    <dbReference type="NCBI Taxonomy" id="682998"/>
    <lineage>
        <taxon>Bacteria</taxon>
        <taxon>Pseudomonadati</taxon>
        <taxon>Pseudomonadota</taxon>
        <taxon>Alphaproteobacteria</taxon>
        <taxon>Rhodospirillales</taxon>
        <taxon>Azospirillaceae</taxon>
        <taxon>Azospirillum</taxon>
    </lineage>
</organism>
<reference evidence="2 3" key="1">
    <citation type="submission" date="2018-06" db="EMBL/GenBank/DDBJ databases">
        <title>Complete genome sequencing of Azospirillum sp. M2T2B2.</title>
        <authorList>
            <person name="Heo J."/>
            <person name="Kim S.-J."/>
            <person name="Kwon S.-W."/>
            <person name="Anandham R."/>
        </authorList>
    </citation>
    <scope>NUCLEOTIDE SEQUENCE [LARGE SCALE GENOMIC DNA]</scope>
    <source>
        <strain evidence="2 3">M2T2B2</strain>
        <plasmid evidence="2 3">unnamed1</plasmid>
    </source>
</reference>
<feature type="compositionally biased region" description="Basic and acidic residues" evidence="1">
    <location>
        <begin position="1"/>
        <end position="19"/>
    </location>
</feature>
<evidence type="ECO:0008006" key="4">
    <source>
        <dbReference type="Google" id="ProtNLM"/>
    </source>
</evidence>
<name>A0A2U9S8V8_9PROT</name>
<dbReference type="Gene3D" id="3.10.450.40">
    <property type="match status" value="1"/>
</dbReference>
<sequence>MGSRDRSRPGGEVAADRPLRPLSRGRPLRLRGRRVRREAVPEWHRARVGRLGLPCHWDMGRSGRPPGAGFHRSPAGHGRRACRSGPGVRVRASTGEGVHSPRCARGQRRPPPRHLQGVHGAPDGVGRRPRSAGNPGFPRWAGSDEDRLLRRRRHSPANRNRGGVTNMPAIDIGPLAFRSNAAAKDYYRAILHAYPVGAVIPEPHASQLLWLLDRHPEAADKRGAGVARFRVDKPPKGKHPCFWIDRVDGSATDFSFRWAIDGKGPSRLMEMRQAMREAINGDAMAFRRRFFEEHADTDGRVPCALTGVPVSPSECHVDHAPPHTFVALATAFLAERRISPDGSHVTAPADNQFVPRLVDAALAADWQAYHRARAKLRVVEKDAHLRQGRAGRER</sequence>
<evidence type="ECO:0000313" key="3">
    <source>
        <dbReference type="Proteomes" id="UP000249605"/>
    </source>
</evidence>
<dbReference type="Proteomes" id="UP000249605">
    <property type="component" value="Plasmid unnamed1"/>
</dbReference>
<protein>
    <recommendedName>
        <fullName evidence="4">DUF3223 domain-containing protein</fullName>
    </recommendedName>
</protein>
<evidence type="ECO:0000256" key="1">
    <source>
        <dbReference type="SAM" id="MobiDB-lite"/>
    </source>
</evidence>